<evidence type="ECO:0000256" key="1">
    <source>
        <dbReference type="SAM" id="MobiDB-lite"/>
    </source>
</evidence>
<evidence type="ECO:0000313" key="4">
    <source>
        <dbReference type="Proteomes" id="UP000431092"/>
    </source>
</evidence>
<keyword evidence="2" id="KW-0732">Signal</keyword>
<organism evidence="3 4">
    <name type="scientific">Arsenicicoccus cauae</name>
    <dbReference type="NCBI Taxonomy" id="2663847"/>
    <lineage>
        <taxon>Bacteria</taxon>
        <taxon>Bacillati</taxon>
        <taxon>Actinomycetota</taxon>
        <taxon>Actinomycetes</taxon>
        <taxon>Micrococcales</taxon>
        <taxon>Intrasporangiaceae</taxon>
        <taxon>Arsenicicoccus</taxon>
    </lineage>
</organism>
<dbReference type="CDD" id="cd00838">
    <property type="entry name" value="MPP_superfamily"/>
    <property type="match status" value="1"/>
</dbReference>
<reference evidence="3 4" key="1">
    <citation type="submission" date="2019-11" db="EMBL/GenBank/DDBJ databases">
        <title>Whole genome sequencing identifies a novel species of the genus Arsenicicoccus isolated from human blood.</title>
        <authorList>
            <person name="Jeong J.H."/>
            <person name="Kweon O.J."/>
            <person name="Kim H.R."/>
            <person name="Kim T.-H."/>
            <person name="Ha S.-M."/>
            <person name="Lee M.-K."/>
        </authorList>
    </citation>
    <scope>NUCLEOTIDE SEQUENCE [LARGE SCALE GENOMIC DNA]</scope>
    <source>
        <strain evidence="3 4">MKL-02</strain>
    </source>
</reference>
<name>A0A6I3ID50_9MICO</name>
<dbReference type="RefSeq" id="WP_154593427.1">
    <property type="nucleotide sequence ID" value="NZ_WLVL01000037.1"/>
</dbReference>
<dbReference type="Proteomes" id="UP000431092">
    <property type="component" value="Unassembled WGS sequence"/>
</dbReference>
<dbReference type="InterPro" id="IPR029052">
    <property type="entry name" value="Metallo-depent_PP-like"/>
</dbReference>
<dbReference type="SUPFAM" id="SSF56300">
    <property type="entry name" value="Metallo-dependent phosphatases"/>
    <property type="match status" value="1"/>
</dbReference>
<dbReference type="AlphaFoldDB" id="A0A6I3ID50"/>
<protein>
    <recommendedName>
        <fullName evidence="5">Calcineurin-like phosphoesterase domain-containing protein</fullName>
    </recommendedName>
</protein>
<feature type="signal peptide" evidence="2">
    <location>
        <begin position="1"/>
        <end position="25"/>
    </location>
</feature>
<evidence type="ECO:0000256" key="2">
    <source>
        <dbReference type="SAM" id="SignalP"/>
    </source>
</evidence>
<dbReference type="EMBL" id="WLVL01000037">
    <property type="protein sequence ID" value="MTB72148.1"/>
    <property type="molecule type" value="Genomic_DNA"/>
</dbReference>
<comment type="caution">
    <text evidence="3">The sequence shown here is derived from an EMBL/GenBank/DDBJ whole genome shotgun (WGS) entry which is preliminary data.</text>
</comment>
<sequence>MRTRHALAGLGALALCLSASAPALAGQGTDGRGPGHDGPGRGRGQGSDKAYTFAVIGDTPYGAAKIARFPHDVDTINADPDVRLVIHVGDIKNGSTVCSDEYFHFVRGQLDRFEDPLVYTPGDNEWTDCHRPNNGAYDPLERLAAVRATFYPQPGRTLGKHPLVVNPQTEIGFPENVSWSRAGVEFATAHVVGSNNGFAPWTGKTAATPQQLAEAVDRTAAAVTQIREAYAEARRTRAKAVVIAIQADMFDGTYDGWSLDQNSAFIPVIKALTDESNRFEGASYLLDGDSHKYNDDHPLAPGSVWLQRYGLTTPAPRLHRITVDGSDAADDYLKVTVDPKAKKGSQDVLSYVRVPLG</sequence>
<keyword evidence="4" id="KW-1185">Reference proteome</keyword>
<evidence type="ECO:0008006" key="5">
    <source>
        <dbReference type="Google" id="ProtNLM"/>
    </source>
</evidence>
<feature type="chain" id="PRO_5026273344" description="Calcineurin-like phosphoesterase domain-containing protein" evidence="2">
    <location>
        <begin position="26"/>
        <end position="357"/>
    </location>
</feature>
<evidence type="ECO:0000313" key="3">
    <source>
        <dbReference type="EMBL" id="MTB72148.1"/>
    </source>
</evidence>
<proteinExistence type="predicted"/>
<gene>
    <name evidence="3" type="ORF">GGG17_09235</name>
</gene>
<feature type="region of interest" description="Disordered" evidence="1">
    <location>
        <begin position="26"/>
        <end position="47"/>
    </location>
</feature>
<accession>A0A6I3ID50</accession>